<sequence length="101" mass="11024">MNSHTAKRARARNRLAKLGFVRVERQRLLMSFSDAQGLAVGDPLCHPRLPFPCTPLAEPNLSLRDSPTGLVITVGKKMGRRPSAGSVMRVFCGHDALTEQG</sequence>
<dbReference type="RefSeq" id="WP_378283685.1">
    <property type="nucleotide sequence ID" value="NZ_JBHSON010000028.1"/>
</dbReference>
<dbReference type="EMBL" id="JBHSON010000028">
    <property type="protein sequence ID" value="MFC5748047.1"/>
    <property type="molecule type" value="Genomic_DNA"/>
</dbReference>
<accession>A0ABW1A050</accession>
<comment type="caution">
    <text evidence="1">The sequence shown here is derived from an EMBL/GenBank/DDBJ whole genome shotgun (WGS) entry which is preliminary data.</text>
</comment>
<dbReference type="Proteomes" id="UP001596074">
    <property type="component" value="Unassembled WGS sequence"/>
</dbReference>
<reference evidence="2" key="1">
    <citation type="journal article" date="2019" name="Int. J. Syst. Evol. Microbiol.">
        <title>The Global Catalogue of Microorganisms (GCM) 10K type strain sequencing project: providing services to taxonomists for standard genome sequencing and annotation.</title>
        <authorList>
            <consortium name="The Broad Institute Genomics Platform"/>
            <consortium name="The Broad Institute Genome Sequencing Center for Infectious Disease"/>
            <person name="Wu L."/>
            <person name="Ma J."/>
        </authorList>
    </citation>
    <scope>NUCLEOTIDE SEQUENCE [LARGE SCALE GENOMIC DNA]</scope>
    <source>
        <strain evidence="2">KCTC 42087</strain>
    </source>
</reference>
<evidence type="ECO:0000313" key="2">
    <source>
        <dbReference type="Proteomes" id="UP001596074"/>
    </source>
</evidence>
<name>A0ABW1A050_9ACTN</name>
<keyword evidence="2" id="KW-1185">Reference proteome</keyword>
<gene>
    <name evidence="1" type="ORF">ACFPZN_20650</name>
</gene>
<proteinExistence type="predicted"/>
<organism evidence="1 2">
    <name type="scientific">Actinomadura rugatobispora</name>
    <dbReference type="NCBI Taxonomy" id="1994"/>
    <lineage>
        <taxon>Bacteria</taxon>
        <taxon>Bacillati</taxon>
        <taxon>Actinomycetota</taxon>
        <taxon>Actinomycetes</taxon>
        <taxon>Streptosporangiales</taxon>
        <taxon>Thermomonosporaceae</taxon>
        <taxon>Actinomadura</taxon>
    </lineage>
</organism>
<protein>
    <submittedName>
        <fullName evidence="1">Uncharacterized protein</fullName>
    </submittedName>
</protein>
<evidence type="ECO:0000313" key="1">
    <source>
        <dbReference type="EMBL" id="MFC5748047.1"/>
    </source>
</evidence>